<evidence type="ECO:0008006" key="4">
    <source>
        <dbReference type="Google" id="ProtNLM"/>
    </source>
</evidence>
<dbReference type="InterPro" id="IPR001232">
    <property type="entry name" value="SKP1-like"/>
</dbReference>
<proteinExistence type="inferred from homology"/>
<sequence>MSDKEESILNNENNEPIVYLIGNDNEKNIEIPYRLVTLSPILVKFIENLENKNDKTVDGNDVYEVKLDNLSSNILNYVKKYLEYKYENETLIKNSKGVSKVADLDIPDFEYPQELSLELLMAADYLNI</sequence>
<gene>
    <name evidence="2" type="ORF">AWRI3580_g2986</name>
</gene>
<name>A0A1E5RJS2_HANUV</name>
<dbReference type="GO" id="GO:0006511">
    <property type="term" value="P:ubiquitin-dependent protein catabolic process"/>
    <property type="evidence" value="ECO:0007669"/>
    <property type="project" value="InterPro"/>
</dbReference>
<comment type="caution">
    <text evidence="2">The sequence shown here is derived from an EMBL/GenBank/DDBJ whole genome shotgun (WGS) entry which is preliminary data.</text>
</comment>
<organism evidence="2 3">
    <name type="scientific">Hanseniaspora uvarum</name>
    <name type="common">Yeast</name>
    <name type="synonym">Kloeckera apiculata</name>
    <dbReference type="NCBI Taxonomy" id="29833"/>
    <lineage>
        <taxon>Eukaryota</taxon>
        <taxon>Fungi</taxon>
        <taxon>Dikarya</taxon>
        <taxon>Ascomycota</taxon>
        <taxon>Saccharomycotina</taxon>
        <taxon>Saccharomycetes</taxon>
        <taxon>Saccharomycodales</taxon>
        <taxon>Saccharomycodaceae</taxon>
        <taxon>Hanseniaspora</taxon>
    </lineage>
</organism>
<evidence type="ECO:0000256" key="1">
    <source>
        <dbReference type="ARBA" id="ARBA00009993"/>
    </source>
</evidence>
<reference evidence="3" key="1">
    <citation type="journal article" date="2016" name="Genome Announc.">
        <title>Genome sequences of three species of Hanseniaspora isolated from spontaneous wine fermentations.</title>
        <authorList>
            <person name="Sternes P.R."/>
            <person name="Lee D."/>
            <person name="Kutyna D.R."/>
            <person name="Borneman A.R."/>
        </authorList>
    </citation>
    <scope>NUCLEOTIDE SEQUENCE [LARGE SCALE GENOMIC DNA]</scope>
    <source>
        <strain evidence="3">AWRI3580</strain>
    </source>
</reference>
<accession>A0A1E5RJS2</accession>
<protein>
    <recommendedName>
        <fullName evidence="4">Elongin-C</fullName>
    </recommendedName>
</protein>
<dbReference type="AlphaFoldDB" id="A0A1E5RJS2"/>
<dbReference type="VEuPathDB" id="FungiDB:AWRI3580_g2986"/>
<evidence type="ECO:0000313" key="3">
    <source>
        <dbReference type="Proteomes" id="UP000095358"/>
    </source>
</evidence>
<dbReference type="Proteomes" id="UP000095358">
    <property type="component" value="Unassembled WGS sequence"/>
</dbReference>
<comment type="similarity">
    <text evidence="1">Belongs to the SKP1 family.</text>
</comment>
<dbReference type="InterPro" id="IPR011333">
    <property type="entry name" value="SKP1/BTB/POZ_sf"/>
</dbReference>
<dbReference type="SUPFAM" id="SSF54695">
    <property type="entry name" value="POZ domain"/>
    <property type="match status" value="1"/>
</dbReference>
<evidence type="ECO:0000313" key="2">
    <source>
        <dbReference type="EMBL" id="OEJ87136.1"/>
    </source>
</evidence>
<keyword evidence="3" id="KW-1185">Reference proteome</keyword>
<dbReference type="Gene3D" id="3.30.710.10">
    <property type="entry name" value="Potassium Channel Kv1.1, Chain A"/>
    <property type="match status" value="1"/>
</dbReference>
<dbReference type="SMART" id="SM00512">
    <property type="entry name" value="Skp1"/>
    <property type="match status" value="1"/>
</dbReference>
<dbReference type="OrthoDB" id="249087at2759"/>
<dbReference type="EMBL" id="LPNN01000005">
    <property type="protein sequence ID" value="OEJ87136.1"/>
    <property type="molecule type" value="Genomic_DNA"/>
</dbReference>